<protein>
    <recommendedName>
        <fullName evidence="4">DUF4244 domain-containing protein</fullName>
    </recommendedName>
</protein>
<dbReference type="Pfam" id="PF14029">
    <property type="entry name" value="DUF4244"/>
    <property type="match status" value="1"/>
</dbReference>
<proteinExistence type="predicted"/>
<feature type="region of interest" description="Disordered" evidence="1">
    <location>
        <begin position="1"/>
        <end position="62"/>
    </location>
</feature>
<dbReference type="EMBL" id="BMNA01000004">
    <property type="protein sequence ID" value="GGM05336.1"/>
    <property type="molecule type" value="Genomic_DNA"/>
</dbReference>
<sequence>MVRAVVVPASRERVPVRRAPVPPAGPAVLDLGHGDDTGAGAATPARDQGSDQDGGTPAGDAGMSTVEYAVGTIVAAAFAAVLYKIVTGDSVVSGLTSLINSALHTSL</sequence>
<dbReference type="AlphaFoldDB" id="A0A917T168"/>
<keyword evidence="3" id="KW-1185">Reference proteome</keyword>
<gene>
    <name evidence="2" type="ORF">GCM10011594_26950</name>
</gene>
<organism evidence="2 3">
    <name type="scientific">Nakamurella endophytica</name>
    <dbReference type="NCBI Taxonomy" id="1748367"/>
    <lineage>
        <taxon>Bacteria</taxon>
        <taxon>Bacillati</taxon>
        <taxon>Actinomycetota</taxon>
        <taxon>Actinomycetes</taxon>
        <taxon>Nakamurellales</taxon>
        <taxon>Nakamurellaceae</taxon>
        <taxon>Nakamurella</taxon>
    </lineage>
</organism>
<dbReference type="Proteomes" id="UP000655208">
    <property type="component" value="Unassembled WGS sequence"/>
</dbReference>
<dbReference type="InterPro" id="IPR025338">
    <property type="entry name" value="DUF4244"/>
</dbReference>
<comment type="caution">
    <text evidence="2">The sequence shown here is derived from an EMBL/GenBank/DDBJ whole genome shotgun (WGS) entry which is preliminary data.</text>
</comment>
<evidence type="ECO:0000313" key="2">
    <source>
        <dbReference type="EMBL" id="GGM05336.1"/>
    </source>
</evidence>
<evidence type="ECO:0000313" key="3">
    <source>
        <dbReference type="Proteomes" id="UP000655208"/>
    </source>
</evidence>
<evidence type="ECO:0008006" key="4">
    <source>
        <dbReference type="Google" id="ProtNLM"/>
    </source>
</evidence>
<reference evidence="2" key="2">
    <citation type="submission" date="2020-09" db="EMBL/GenBank/DDBJ databases">
        <authorList>
            <person name="Sun Q."/>
            <person name="Zhou Y."/>
        </authorList>
    </citation>
    <scope>NUCLEOTIDE SEQUENCE</scope>
    <source>
        <strain evidence="2">CGMCC 4.7308</strain>
    </source>
</reference>
<name>A0A917T168_9ACTN</name>
<feature type="compositionally biased region" description="Low complexity" evidence="1">
    <location>
        <begin position="38"/>
        <end position="47"/>
    </location>
</feature>
<accession>A0A917T168</accession>
<reference evidence="2" key="1">
    <citation type="journal article" date="2014" name="Int. J. Syst. Evol. Microbiol.">
        <title>Complete genome sequence of Corynebacterium casei LMG S-19264T (=DSM 44701T), isolated from a smear-ripened cheese.</title>
        <authorList>
            <consortium name="US DOE Joint Genome Institute (JGI-PGF)"/>
            <person name="Walter F."/>
            <person name="Albersmeier A."/>
            <person name="Kalinowski J."/>
            <person name="Ruckert C."/>
        </authorList>
    </citation>
    <scope>NUCLEOTIDE SEQUENCE</scope>
    <source>
        <strain evidence="2">CGMCC 4.7308</strain>
    </source>
</reference>
<evidence type="ECO:0000256" key="1">
    <source>
        <dbReference type="SAM" id="MobiDB-lite"/>
    </source>
</evidence>